<comment type="caution">
    <text evidence="7">The sequence shown here is derived from an EMBL/GenBank/DDBJ whole genome shotgun (WGS) entry which is preliminary data.</text>
</comment>
<evidence type="ECO:0000259" key="5">
    <source>
        <dbReference type="Pfam" id="PF01055"/>
    </source>
</evidence>
<sequence>MMSNKRIIVDRLDGECWWGGDIEDGIRMPLGEENHARDLIRDGRSNQAVPFLLSSRGRYIWSEEPIRYVFEQGRIEVECDTGRVELREGFGSLREAFRAAASAHFAPDGNMPDPLFFTAPQYNLWIELQYEPTQEKVLRYAEDVLSNGLPPGILMIDDNWMEDYGVWTFRRDRFPDPKAMCRRLHEMGFKVMLWTCPFVSPDNAANFRFLERQDYLLRDAKGEIAIRRWWNGYSAVLDCTNEAAVGWFHGELARLMDEYGIDGFKLDAGDPQFYRADDRSCEPVHPNGHCEAWARVGLRYALNEYRACWKSAGRPLVQRLADKNHSWGADGLASLVPNGLAQGLSGYAFACPDMIGGGQIADVENQPDRQVEQELFVRYAQCSALFPMMQFSAAPWRVLDDQHLAACVAAGELHRALGSEIITLAKHAALTGEPIIRHMAYVFPGQGFERTTDQFMLGDTILAAPVLEQGARSRLVAFPPGTWQGDDGSVVSGPCTREVEAPLARLPWYRLIG</sequence>
<keyword evidence="2 4" id="KW-0378">Hydrolase</keyword>
<dbReference type="CDD" id="cd06592">
    <property type="entry name" value="GH31_NET37"/>
    <property type="match status" value="1"/>
</dbReference>
<reference evidence="7 8" key="1">
    <citation type="submission" date="2024-09" db="EMBL/GenBank/DDBJ databases">
        <authorList>
            <person name="Sun Q."/>
            <person name="Mori K."/>
        </authorList>
    </citation>
    <scope>NUCLEOTIDE SEQUENCE [LARGE SCALE GENOMIC DNA]</scope>
    <source>
        <strain evidence="7 8">TISTR 2452</strain>
    </source>
</reference>
<proteinExistence type="inferred from homology"/>
<dbReference type="SUPFAM" id="SSF51011">
    <property type="entry name" value="Glycosyl hydrolase domain"/>
    <property type="match status" value="1"/>
</dbReference>
<gene>
    <name evidence="7" type="ORF">ACFFSY_19865</name>
</gene>
<dbReference type="InterPro" id="IPR048395">
    <property type="entry name" value="Glyco_hydro_31_C"/>
</dbReference>
<keyword evidence="3 4" id="KW-0326">Glycosidase</keyword>
<accession>A0ABV5KVV7</accession>
<evidence type="ECO:0000313" key="8">
    <source>
        <dbReference type="Proteomes" id="UP001589747"/>
    </source>
</evidence>
<dbReference type="RefSeq" id="WP_377497255.1">
    <property type="nucleotide sequence ID" value="NZ_JBHMDO010000033.1"/>
</dbReference>
<comment type="similarity">
    <text evidence="1 4">Belongs to the glycosyl hydrolase 31 family.</text>
</comment>
<dbReference type="Pfam" id="PF21365">
    <property type="entry name" value="Glyco_hydro_31_3rd"/>
    <property type="match status" value="1"/>
</dbReference>
<dbReference type="Pfam" id="PF01055">
    <property type="entry name" value="Glyco_hydro_31_2nd"/>
    <property type="match status" value="1"/>
</dbReference>
<dbReference type="PANTHER" id="PTHR43053:SF4">
    <property type="entry name" value="MYOGENESIS-REGULATING GLYCOSIDASE"/>
    <property type="match status" value="1"/>
</dbReference>
<dbReference type="GO" id="GO:0016787">
    <property type="term" value="F:hydrolase activity"/>
    <property type="evidence" value="ECO:0007669"/>
    <property type="project" value="UniProtKB-KW"/>
</dbReference>
<feature type="domain" description="Glycoside hydrolase family 31 TIM barrel" evidence="5">
    <location>
        <begin position="129"/>
        <end position="393"/>
    </location>
</feature>
<dbReference type="EMBL" id="JBHMDO010000033">
    <property type="protein sequence ID" value="MFB9328192.1"/>
    <property type="molecule type" value="Genomic_DNA"/>
</dbReference>
<protein>
    <submittedName>
        <fullName evidence="7">Glycoside hydrolase family 31 protein</fullName>
    </submittedName>
</protein>
<dbReference type="InterPro" id="IPR050985">
    <property type="entry name" value="Alpha-glycosidase_related"/>
</dbReference>
<dbReference type="InterPro" id="IPR000322">
    <property type="entry name" value="Glyco_hydro_31_TIM"/>
</dbReference>
<dbReference type="InterPro" id="IPR013780">
    <property type="entry name" value="Glyco_hydro_b"/>
</dbReference>
<dbReference type="SUPFAM" id="SSF51445">
    <property type="entry name" value="(Trans)glycosidases"/>
    <property type="match status" value="1"/>
</dbReference>
<keyword evidence="8" id="KW-1185">Reference proteome</keyword>
<organism evidence="7 8">
    <name type="scientific">Paenibacillus aurantiacus</name>
    <dbReference type="NCBI Taxonomy" id="1936118"/>
    <lineage>
        <taxon>Bacteria</taxon>
        <taxon>Bacillati</taxon>
        <taxon>Bacillota</taxon>
        <taxon>Bacilli</taxon>
        <taxon>Bacillales</taxon>
        <taxon>Paenibacillaceae</taxon>
        <taxon>Paenibacillus</taxon>
    </lineage>
</organism>
<evidence type="ECO:0000256" key="2">
    <source>
        <dbReference type="ARBA" id="ARBA00022801"/>
    </source>
</evidence>
<dbReference type="Gene3D" id="2.60.40.1180">
    <property type="entry name" value="Golgi alpha-mannosidase II"/>
    <property type="match status" value="1"/>
</dbReference>
<dbReference type="PANTHER" id="PTHR43053">
    <property type="entry name" value="GLYCOSIDASE FAMILY 31"/>
    <property type="match status" value="1"/>
</dbReference>
<dbReference type="Gene3D" id="3.20.20.80">
    <property type="entry name" value="Glycosidases"/>
    <property type="match status" value="1"/>
</dbReference>
<dbReference type="Proteomes" id="UP001589747">
    <property type="component" value="Unassembled WGS sequence"/>
</dbReference>
<evidence type="ECO:0000259" key="6">
    <source>
        <dbReference type="Pfam" id="PF21365"/>
    </source>
</evidence>
<dbReference type="InterPro" id="IPR017853">
    <property type="entry name" value="GH"/>
</dbReference>
<evidence type="ECO:0000256" key="3">
    <source>
        <dbReference type="ARBA" id="ARBA00023295"/>
    </source>
</evidence>
<evidence type="ECO:0000256" key="4">
    <source>
        <dbReference type="RuleBase" id="RU361185"/>
    </source>
</evidence>
<evidence type="ECO:0000256" key="1">
    <source>
        <dbReference type="ARBA" id="ARBA00007806"/>
    </source>
</evidence>
<name>A0ABV5KVV7_9BACL</name>
<evidence type="ECO:0000313" key="7">
    <source>
        <dbReference type="EMBL" id="MFB9328192.1"/>
    </source>
</evidence>
<feature type="domain" description="Glycosyl hydrolase family 31 C-terminal" evidence="6">
    <location>
        <begin position="432"/>
        <end position="508"/>
    </location>
</feature>